<evidence type="ECO:0000313" key="3">
    <source>
        <dbReference type="EMBL" id="AAK91396.1"/>
    </source>
</evidence>
<dbReference type="PANTHER" id="PTHR43201:SF8">
    <property type="entry name" value="ACYL-COA SYNTHETASE FAMILY MEMBER 3"/>
    <property type="match status" value="1"/>
</dbReference>
<evidence type="ECO:0000259" key="2">
    <source>
        <dbReference type="Pfam" id="PF00501"/>
    </source>
</evidence>
<dbReference type="PANTHER" id="PTHR43201">
    <property type="entry name" value="ACYL-COA SYNTHETASE"/>
    <property type="match status" value="1"/>
</dbReference>
<evidence type="ECO:0000313" key="4">
    <source>
        <dbReference type="EMBL" id="AAM91488.1"/>
    </source>
</evidence>
<protein>
    <submittedName>
        <fullName evidence="3">AT3g16170/MSL1_21</fullName>
    </submittedName>
</protein>
<dbReference type="AlphaFoldDB" id="Q94A48"/>
<dbReference type="SUPFAM" id="SSF56801">
    <property type="entry name" value="Acetyl-CoA synthetase-like"/>
    <property type="match status" value="1"/>
</dbReference>
<comment type="similarity">
    <text evidence="1">Belongs to the ATP-dependent AMP-binding enzyme family.</text>
</comment>
<dbReference type="PROSITE" id="PS00455">
    <property type="entry name" value="AMP_BINDING"/>
    <property type="match status" value="1"/>
</dbReference>
<dbReference type="InterPro" id="IPR020459">
    <property type="entry name" value="AMP-binding"/>
</dbReference>
<dbReference type="InterPro" id="IPR042099">
    <property type="entry name" value="ANL_N_sf"/>
</dbReference>
<dbReference type="ExpressionAtlas" id="Q94A48">
    <property type="expression patterns" value="baseline and differential"/>
</dbReference>
<accession>Q94A48</accession>
<name>Q94A48_ARATH</name>
<feature type="domain" description="AMP-dependent synthetase/ligase" evidence="2">
    <location>
        <begin position="62"/>
        <end position="237"/>
    </location>
</feature>
<proteinExistence type="evidence at transcript level"/>
<dbReference type="InterPro" id="IPR020845">
    <property type="entry name" value="AMP-binding_CS"/>
</dbReference>
<reference evidence="3" key="1">
    <citation type="submission" date="2001-08" db="EMBL/GenBank/DDBJ databases">
        <title>Arabidopsis c NA clones.</title>
        <authorList>
            <person name="Koesema E."/>
            <person name="Chen H."/>
            <person name="Cheuk R."/>
            <person name="Kim C.J."/>
            <person name="Meyers M.C."/>
            <person name="Shinn P."/>
            <person name="Banh J."/>
            <person name="Bowser L."/>
            <person name="Carninci P."/>
            <person name="Dale J.M."/>
            <person name="Goldsmith A.D."/>
            <person name="Hayashizaki Y."/>
            <person name="Ishida J."/>
            <person name="Jiang P.X."/>
            <person name="Jones T."/>
            <person name="Kamiya A."/>
            <person name="Karlin-Neumann G."/>
            <person name="Kawai J."/>
            <person name="Lam B."/>
            <person name="Lee J.M."/>
            <person name="Lin J."/>
            <person name="Liu S.X."/>
            <person name="Miranda M."/>
            <person name="Narusaka M."/>
            <person name="Nguyen M."/>
            <person name="Onodera C.S."/>
            <person name="Palm C.J."/>
            <person name="Pham P.K."/>
            <person name="Quach H.L."/>
            <person name="Sakurai T."/>
            <person name="Satou M."/>
            <person name="Seki M."/>
            <person name="Southwick A."/>
            <person name="Tang C.C."/>
            <person name="Toriumi M."/>
            <person name="Yamada K."/>
            <person name="Yamamura Y."/>
            <person name="Yu G."/>
            <person name="Yu S."/>
            <person name="Shinozaki K."/>
            <person name="Davis R.W."/>
            <person name="Theologis A."/>
            <person name="Ecker J.R."/>
        </authorList>
    </citation>
    <scope>NUCLEOTIDE SEQUENCE</scope>
</reference>
<dbReference type="Pfam" id="PF00501">
    <property type="entry name" value="AMP-binding"/>
    <property type="match status" value="1"/>
</dbReference>
<dbReference type="Gene3D" id="3.40.50.12780">
    <property type="entry name" value="N-terminal domain of ligase-like"/>
    <property type="match status" value="1"/>
</dbReference>
<dbReference type="EMBL" id="AY133658">
    <property type="protein sequence ID" value="AAM91488.1"/>
    <property type="molecule type" value="mRNA"/>
</dbReference>
<sequence length="246" mass="26696">MEVFKAAFSEASNSCDRIAIKADGKSYSYGQLTSSALRISKLFLKDDTTNGGQETKKYEGFGSLKGARIGIVAKPSAEFVAGVLGTWFSGGVAVPLALSYPEAELLHVMNDSDISLLLSTEDHSETMKTIAAKSGARFHLIPPVVNSTSETVACNQFQDDSFEAEGKFLDDPALIVYTSGTTGKPKGVVHTHNSINSQVRMLTEAWEYTSADHFLHCLPLHHVHGLFNALFAPLYARSLVEFFAQI</sequence>
<dbReference type="PRINTS" id="PR00154">
    <property type="entry name" value="AMPBINDING"/>
</dbReference>
<organism evidence="3">
    <name type="scientific">Arabidopsis thaliana</name>
    <name type="common">Mouse-ear cress</name>
    <dbReference type="NCBI Taxonomy" id="3702"/>
    <lineage>
        <taxon>Eukaryota</taxon>
        <taxon>Viridiplantae</taxon>
        <taxon>Streptophyta</taxon>
        <taxon>Embryophyta</taxon>
        <taxon>Tracheophyta</taxon>
        <taxon>Spermatophyta</taxon>
        <taxon>Magnoliopsida</taxon>
        <taxon>eudicotyledons</taxon>
        <taxon>Gunneridae</taxon>
        <taxon>Pentapetalae</taxon>
        <taxon>rosids</taxon>
        <taxon>malvids</taxon>
        <taxon>Brassicales</taxon>
        <taxon>Brassicaceae</taxon>
        <taxon>Camelineae</taxon>
        <taxon>Arabidopsis</taxon>
    </lineage>
</organism>
<evidence type="ECO:0000256" key="1">
    <source>
        <dbReference type="ARBA" id="ARBA00006432"/>
    </source>
</evidence>
<reference evidence="4" key="2">
    <citation type="submission" date="2002-07" db="EMBL/GenBank/DDBJ databases">
        <title>Arabidopsis ORF clones.</title>
        <authorList>
            <person name="Cheuk R."/>
            <person name="Chen H."/>
            <person name="Kim C.J."/>
            <person name="Shinn P."/>
            <person name="Banh J."/>
            <person name="Bowser L."/>
            <person name="Carninci P."/>
            <person name="Chang E."/>
            <person name="Dale J.M."/>
            <person name="Goldsmith A.D."/>
            <person name="Hayashizaki Y."/>
            <person name="Ishida J."/>
            <person name="Jones T."/>
            <person name="Kamiya A."/>
            <person name="Karlin-Neumann G."/>
            <person name="Kawai J."/>
            <person name="Lam B."/>
            <person name="Lee J.M."/>
            <person name="Lin J."/>
            <person name="Miranda M."/>
            <person name="Narusaka M."/>
            <person name="Nguyen M."/>
            <person name="Onodera C.S."/>
            <person name="Palm C.J."/>
            <person name="Quach H.L."/>
            <person name="Sakurai T."/>
            <person name="Satou M."/>
            <person name="Seki M."/>
            <person name="Southwick A."/>
            <person name="Tang C.C."/>
            <person name="Toriumi M."/>
            <person name="Wu H.C."/>
            <person name="Yamada K."/>
            <person name="Yamamura Y."/>
            <person name="Yu G."/>
            <person name="Yu S."/>
            <person name="Shinozaki K."/>
            <person name="Davis R.W."/>
            <person name="Theologis A."/>
            <person name="Ecker J.R."/>
        </authorList>
    </citation>
    <scope>NUCLEOTIDE SEQUENCE</scope>
</reference>
<dbReference type="EMBL" id="AY050378">
    <property type="protein sequence ID" value="AAK91396.1"/>
    <property type="molecule type" value="mRNA"/>
</dbReference>
<dbReference type="InterPro" id="IPR000873">
    <property type="entry name" value="AMP-dep_synth/lig_dom"/>
</dbReference>